<dbReference type="RefSeq" id="WP_203828715.1">
    <property type="nucleotide sequence ID" value="NZ_BAAATY010000018.1"/>
</dbReference>
<organism evidence="2 3">
    <name type="scientific">Actinoplanes palleronii</name>
    <dbReference type="NCBI Taxonomy" id="113570"/>
    <lineage>
        <taxon>Bacteria</taxon>
        <taxon>Bacillati</taxon>
        <taxon>Actinomycetota</taxon>
        <taxon>Actinomycetes</taxon>
        <taxon>Micromonosporales</taxon>
        <taxon>Micromonosporaceae</taxon>
        <taxon>Actinoplanes</taxon>
    </lineage>
</organism>
<proteinExistence type="predicted"/>
<keyword evidence="3" id="KW-1185">Reference proteome</keyword>
<evidence type="ECO:0000313" key="3">
    <source>
        <dbReference type="Proteomes" id="UP000624709"/>
    </source>
</evidence>
<name>A0ABQ4BJ60_9ACTN</name>
<comment type="caution">
    <text evidence="2">The sequence shown here is derived from an EMBL/GenBank/DDBJ whole genome shotgun (WGS) entry which is preliminary data.</text>
</comment>
<dbReference type="EMBL" id="BOMS01000110">
    <property type="protein sequence ID" value="GIE70714.1"/>
    <property type="molecule type" value="Genomic_DNA"/>
</dbReference>
<evidence type="ECO:0000256" key="1">
    <source>
        <dbReference type="SAM" id="MobiDB-lite"/>
    </source>
</evidence>
<dbReference type="Proteomes" id="UP000624709">
    <property type="component" value="Unassembled WGS sequence"/>
</dbReference>
<gene>
    <name evidence="2" type="ORF">Apa02nite_068220</name>
</gene>
<sequence length="71" mass="7912">MSSKKDRAKCHGAPENFEADCGQAGPHGWHVIADPEGPPPYGTRRPDSEDCWHDRKNDDGDQCFDCGKRLD</sequence>
<protein>
    <submittedName>
        <fullName evidence="2">Uncharacterized protein</fullName>
    </submittedName>
</protein>
<feature type="region of interest" description="Disordered" evidence="1">
    <location>
        <begin position="21"/>
        <end position="49"/>
    </location>
</feature>
<evidence type="ECO:0000313" key="2">
    <source>
        <dbReference type="EMBL" id="GIE70714.1"/>
    </source>
</evidence>
<accession>A0ABQ4BJ60</accession>
<reference evidence="2 3" key="1">
    <citation type="submission" date="2021-01" db="EMBL/GenBank/DDBJ databases">
        <title>Whole genome shotgun sequence of Actinoplanes palleronii NBRC 14916.</title>
        <authorList>
            <person name="Komaki H."/>
            <person name="Tamura T."/>
        </authorList>
    </citation>
    <scope>NUCLEOTIDE SEQUENCE [LARGE SCALE GENOMIC DNA]</scope>
    <source>
        <strain evidence="2 3">NBRC 14916</strain>
    </source>
</reference>